<accession>A0A2W1LCD6</accession>
<dbReference type="Proteomes" id="UP000249522">
    <property type="component" value="Unassembled WGS sequence"/>
</dbReference>
<keyword evidence="1 5" id="KW-0963">Cytoplasm</keyword>
<dbReference type="GO" id="GO:0006109">
    <property type="term" value="P:regulation of carbohydrate metabolic process"/>
    <property type="evidence" value="ECO:0007669"/>
    <property type="project" value="InterPro"/>
</dbReference>
<comment type="subcellular location">
    <subcellularLocation>
        <location evidence="5">Cytoplasm</location>
    </subcellularLocation>
</comment>
<dbReference type="PANTHER" id="PTHR34984:SF1">
    <property type="entry name" value="CARBON STORAGE REGULATOR"/>
    <property type="match status" value="1"/>
</dbReference>
<evidence type="ECO:0000256" key="3">
    <source>
        <dbReference type="ARBA" id="ARBA00022845"/>
    </source>
</evidence>
<dbReference type="InterPro" id="IPR003751">
    <property type="entry name" value="CsrA"/>
</dbReference>
<reference evidence="6 7" key="1">
    <citation type="submission" date="2018-06" db="EMBL/GenBank/DDBJ databases">
        <title>Paenibacillus imtechensis sp. nov.</title>
        <authorList>
            <person name="Pinnaka A.K."/>
            <person name="Singh H."/>
            <person name="Kaur M."/>
        </authorList>
    </citation>
    <scope>NUCLEOTIDE SEQUENCE [LARGE SCALE GENOMIC DNA]</scope>
    <source>
        <strain evidence="6 7">SMB1</strain>
    </source>
</reference>
<keyword evidence="7" id="KW-1185">Reference proteome</keyword>
<comment type="similarity">
    <text evidence="5">Belongs to the CsrA/RsmA family.</text>
</comment>
<dbReference type="GO" id="GO:0045947">
    <property type="term" value="P:negative regulation of translational initiation"/>
    <property type="evidence" value="ECO:0007669"/>
    <property type="project" value="UniProtKB-UniRule"/>
</dbReference>
<dbReference type="HAMAP" id="MF_00167">
    <property type="entry name" value="CsrA"/>
    <property type="match status" value="1"/>
</dbReference>
<comment type="caution">
    <text evidence="6">The sequence shown here is derived from an EMBL/GenBank/DDBJ whole genome shotgun (WGS) entry which is preliminary data.</text>
</comment>
<protein>
    <recommendedName>
        <fullName evidence="5">Translational regulator CsrA</fullName>
    </recommendedName>
</protein>
<keyword evidence="5" id="KW-1005">Bacterial flagellum biogenesis</keyword>
<evidence type="ECO:0000256" key="5">
    <source>
        <dbReference type="HAMAP-Rule" id="MF_00167"/>
    </source>
</evidence>
<dbReference type="GO" id="GO:0006402">
    <property type="term" value="P:mRNA catabolic process"/>
    <property type="evidence" value="ECO:0007669"/>
    <property type="project" value="InterPro"/>
</dbReference>
<dbReference type="InterPro" id="IPR036107">
    <property type="entry name" value="CsrA_sf"/>
</dbReference>
<dbReference type="RefSeq" id="WP_111144801.1">
    <property type="nucleotide sequence ID" value="NZ_QKRB01000006.1"/>
</dbReference>
<dbReference type="GO" id="GO:0005829">
    <property type="term" value="C:cytosol"/>
    <property type="evidence" value="ECO:0007669"/>
    <property type="project" value="TreeGrafter"/>
</dbReference>
<comment type="function">
    <text evidence="5">A translational regulator that binds mRNA to regulate translation initiation and/or mRNA stability. Usually binds in the 5'-UTR at or near the Shine-Dalgarno sequence preventing ribosome-binding, thus repressing translation. Its main target seems to be the major flagellin gene, while its function is anatagonized by FliW.</text>
</comment>
<evidence type="ECO:0000256" key="2">
    <source>
        <dbReference type="ARBA" id="ARBA00022491"/>
    </source>
</evidence>
<sequence length="79" mass="8702">MLVLTRKKGQSIVIGDDIEVVLLEVEGDTVKIGITAPKEVQIVRKELLASVTEVNQEAAASKINSEQFKKLIQKNKKSL</sequence>
<keyword evidence="3 5" id="KW-0810">Translation regulation</keyword>
<evidence type="ECO:0000256" key="1">
    <source>
        <dbReference type="ARBA" id="ARBA00022490"/>
    </source>
</evidence>
<keyword evidence="4 5" id="KW-0694">RNA-binding</keyword>
<dbReference type="NCBIfam" id="TIGR00202">
    <property type="entry name" value="csrA"/>
    <property type="match status" value="1"/>
</dbReference>
<gene>
    <name evidence="5 6" type="primary">csrA</name>
    <name evidence="6" type="ORF">DNH61_00840</name>
</gene>
<name>A0A2W1LCD6_9BACL</name>
<dbReference type="SUPFAM" id="SSF117130">
    <property type="entry name" value="CsrA-like"/>
    <property type="match status" value="1"/>
</dbReference>
<evidence type="ECO:0000313" key="6">
    <source>
        <dbReference type="EMBL" id="PZD97838.1"/>
    </source>
</evidence>
<dbReference type="PANTHER" id="PTHR34984">
    <property type="entry name" value="CARBON STORAGE REGULATOR"/>
    <property type="match status" value="1"/>
</dbReference>
<organism evidence="6 7">
    <name type="scientific">Paenibacillus sambharensis</name>
    <dbReference type="NCBI Taxonomy" id="1803190"/>
    <lineage>
        <taxon>Bacteria</taxon>
        <taxon>Bacillati</taxon>
        <taxon>Bacillota</taxon>
        <taxon>Bacilli</taxon>
        <taxon>Bacillales</taxon>
        <taxon>Paenibacillaceae</taxon>
        <taxon>Paenibacillus</taxon>
    </lineage>
</organism>
<dbReference type="AlphaFoldDB" id="A0A2W1LCD6"/>
<dbReference type="GO" id="GO:0044781">
    <property type="term" value="P:bacterial-type flagellum organization"/>
    <property type="evidence" value="ECO:0007669"/>
    <property type="project" value="UniProtKB-KW"/>
</dbReference>
<dbReference type="OrthoDB" id="9809061at2"/>
<dbReference type="Gene3D" id="2.60.40.4380">
    <property type="entry name" value="Translational regulator CsrA"/>
    <property type="match status" value="1"/>
</dbReference>
<evidence type="ECO:0000256" key="4">
    <source>
        <dbReference type="ARBA" id="ARBA00022884"/>
    </source>
</evidence>
<proteinExistence type="inferred from homology"/>
<dbReference type="GO" id="GO:0048027">
    <property type="term" value="F:mRNA 5'-UTR binding"/>
    <property type="evidence" value="ECO:0007669"/>
    <property type="project" value="UniProtKB-UniRule"/>
</dbReference>
<keyword evidence="2 5" id="KW-0678">Repressor</keyword>
<dbReference type="FunFam" id="2.60.40.4380:FF:000002">
    <property type="entry name" value="Translational regulator CsrA"/>
    <property type="match status" value="1"/>
</dbReference>
<dbReference type="GO" id="GO:1902208">
    <property type="term" value="P:regulation of bacterial-type flagellum assembly"/>
    <property type="evidence" value="ECO:0007669"/>
    <property type="project" value="UniProtKB-UniRule"/>
</dbReference>
<dbReference type="EMBL" id="QKRB01000006">
    <property type="protein sequence ID" value="PZD97838.1"/>
    <property type="molecule type" value="Genomic_DNA"/>
</dbReference>
<dbReference type="NCBIfam" id="NF002469">
    <property type="entry name" value="PRK01712.1"/>
    <property type="match status" value="1"/>
</dbReference>
<comment type="subunit">
    <text evidence="5">Homodimer; the beta-strands of each monomer intercalate to form a hydrophobic core, while the alpha-helices form wings that extend away from the core.</text>
</comment>
<evidence type="ECO:0000313" key="7">
    <source>
        <dbReference type="Proteomes" id="UP000249522"/>
    </source>
</evidence>
<dbReference type="Pfam" id="PF02599">
    <property type="entry name" value="CsrA"/>
    <property type="match status" value="1"/>
</dbReference>